<dbReference type="SUPFAM" id="SSF48452">
    <property type="entry name" value="TPR-like"/>
    <property type="match status" value="1"/>
</dbReference>
<dbReference type="EMBL" id="BARS01006452">
    <property type="protein sequence ID" value="GAF68924.1"/>
    <property type="molecule type" value="Genomic_DNA"/>
</dbReference>
<dbReference type="Gene3D" id="1.25.40.10">
    <property type="entry name" value="Tetratricopeptide repeat domain"/>
    <property type="match status" value="1"/>
</dbReference>
<sequence length="78" mass="8860">MGRALYERNGDFSAARDYLLHALDLDIPTKWAVYFRLGAIHQSEGYIDEAIAYYRQALDMSPGNDTVIRRLRALGVTP</sequence>
<evidence type="ECO:0000313" key="1">
    <source>
        <dbReference type="EMBL" id="GAF68924.1"/>
    </source>
</evidence>
<dbReference type="AlphaFoldDB" id="X0RJA9"/>
<gene>
    <name evidence="1" type="ORF">S01H1_12558</name>
</gene>
<name>X0RJA9_9ZZZZ</name>
<dbReference type="SMART" id="SM00028">
    <property type="entry name" value="TPR"/>
    <property type="match status" value="1"/>
</dbReference>
<dbReference type="Pfam" id="PF13432">
    <property type="entry name" value="TPR_16"/>
    <property type="match status" value="1"/>
</dbReference>
<organism evidence="1">
    <name type="scientific">marine sediment metagenome</name>
    <dbReference type="NCBI Taxonomy" id="412755"/>
    <lineage>
        <taxon>unclassified sequences</taxon>
        <taxon>metagenomes</taxon>
        <taxon>ecological metagenomes</taxon>
    </lineage>
</organism>
<comment type="caution">
    <text evidence="1">The sequence shown here is derived from an EMBL/GenBank/DDBJ whole genome shotgun (WGS) entry which is preliminary data.</text>
</comment>
<accession>X0RJA9</accession>
<dbReference type="PROSITE" id="PS50005">
    <property type="entry name" value="TPR"/>
    <property type="match status" value="1"/>
</dbReference>
<protein>
    <submittedName>
        <fullName evidence="1">Uncharacterized protein</fullName>
    </submittedName>
</protein>
<dbReference type="InterPro" id="IPR019734">
    <property type="entry name" value="TPR_rpt"/>
</dbReference>
<reference evidence="1" key="1">
    <citation type="journal article" date="2014" name="Front. Microbiol.">
        <title>High frequency of phylogenetically diverse reductive dehalogenase-homologous genes in deep subseafloor sedimentary metagenomes.</title>
        <authorList>
            <person name="Kawai M."/>
            <person name="Futagami T."/>
            <person name="Toyoda A."/>
            <person name="Takaki Y."/>
            <person name="Nishi S."/>
            <person name="Hori S."/>
            <person name="Arai W."/>
            <person name="Tsubouchi T."/>
            <person name="Morono Y."/>
            <person name="Uchiyama I."/>
            <person name="Ito T."/>
            <person name="Fujiyama A."/>
            <person name="Inagaki F."/>
            <person name="Takami H."/>
        </authorList>
    </citation>
    <scope>NUCLEOTIDE SEQUENCE</scope>
    <source>
        <strain evidence="1">Expedition CK06-06</strain>
    </source>
</reference>
<dbReference type="InterPro" id="IPR011990">
    <property type="entry name" value="TPR-like_helical_dom_sf"/>
</dbReference>
<proteinExistence type="predicted"/>
<dbReference type="PROSITE" id="PS50293">
    <property type="entry name" value="TPR_REGION"/>
    <property type="match status" value="1"/>
</dbReference>